<dbReference type="Pfam" id="PF13432">
    <property type="entry name" value="TPR_16"/>
    <property type="match status" value="1"/>
</dbReference>
<name>A0A7X5KP79_9FIRM</name>
<evidence type="ECO:0000256" key="1">
    <source>
        <dbReference type="PROSITE-ProRule" id="PRU00339"/>
    </source>
</evidence>
<dbReference type="SMART" id="SM00028">
    <property type="entry name" value="TPR"/>
    <property type="match status" value="3"/>
</dbReference>
<dbReference type="Proteomes" id="UP000461585">
    <property type="component" value="Unassembled WGS sequence"/>
</dbReference>
<sequence>MARQWFLRRWTGTLLGLAGLFLQYGRKRPDRAMGFYGRALGMGTRHIPVLGSYGLLLLRGGSYAQAKEAFEQALANSKHFYVNKTMKANIALCLWKLGRVEEAVLAYEKLLYDMADLSRPVDWSPAEREHLLKENPYFTAQDFVSLGYLHLELGHLREARFHTEAALERSPDLSTAYDNLGQIHLAEGKGDQAKAAFEKALSLHPGQVDSLYHLARLRLGEGDLPGSRELAGRLLAVPMDGLNSITPEMARTLAEDVEKATP</sequence>
<dbReference type="AlphaFoldDB" id="A0A7X5KP79"/>
<dbReference type="InterPro" id="IPR019734">
    <property type="entry name" value="TPR_rpt"/>
</dbReference>
<keyword evidence="1" id="KW-0802">TPR repeat</keyword>
<reference evidence="2 3" key="1">
    <citation type="submission" date="2020-01" db="EMBL/GenBank/DDBJ databases">
        <title>Anaeroalcalibacter tamaniensis gen. nov., sp. nov., moderately halophilic strictly anaerobic fermenter bacterium from mud volcano of Taman peninsula.</title>
        <authorList>
            <person name="Frolova A."/>
            <person name="Merkel A.Y."/>
            <person name="Slobodkin A.I."/>
        </authorList>
    </citation>
    <scope>NUCLEOTIDE SEQUENCE [LARGE SCALE GENOMIC DNA]</scope>
    <source>
        <strain evidence="2 3">F-3ap</strain>
    </source>
</reference>
<evidence type="ECO:0000313" key="2">
    <source>
        <dbReference type="EMBL" id="NDL67667.1"/>
    </source>
</evidence>
<proteinExistence type="predicted"/>
<dbReference type="PROSITE" id="PS50293">
    <property type="entry name" value="TPR_REGION"/>
    <property type="match status" value="1"/>
</dbReference>
<dbReference type="PANTHER" id="PTHR12558">
    <property type="entry name" value="CELL DIVISION CYCLE 16,23,27"/>
    <property type="match status" value="1"/>
</dbReference>
<protein>
    <submittedName>
        <fullName evidence="2">Tetratricopeptide repeat protein</fullName>
    </submittedName>
</protein>
<organism evidence="2 3">
    <name type="scientific">Anaerotalea alkaliphila</name>
    <dbReference type="NCBI Taxonomy" id="2662126"/>
    <lineage>
        <taxon>Bacteria</taxon>
        <taxon>Bacillati</taxon>
        <taxon>Bacillota</taxon>
        <taxon>Clostridia</taxon>
        <taxon>Eubacteriales</taxon>
        <taxon>Anaerotalea</taxon>
    </lineage>
</organism>
<feature type="repeat" description="TPR" evidence="1">
    <location>
        <begin position="174"/>
        <end position="207"/>
    </location>
</feature>
<accession>A0A7X5KP79</accession>
<dbReference type="PROSITE" id="PS50005">
    <property type="entry name" value="TPR"/>
    <property type="match status" value="1"/>
</dbReference>
<keyword evidence="3" id="KW-1185">Reference proteome</keyword>
<comment type="caution">
    <text evidence="2">The sequence shown here is derived from an EMBL/GenBank/DDBJ whole genome shotgun (WGS) entry which is preliminary data.</text>
</comment>
<dbReference type="Pfam" id="PF14559">
    <property type="entry name" value="TPR_19"/>
    <property type="match status" value="1"/>
</dbReference>
<dbReference type="Gene3D" id="1.25.40.10">
    <property type="entry name" value="Tetratricopeptide repeat domain"/>
    <property type="match status" value="2"/>
</dbReference>
<dbReference type="EMBL" id="JAAEEH010000018">
    <property type="protein sequence ID" value="NDL67667.1"/>
    <property type="molecule type" value="Genomic_DNA"/>
</dbReference>
<dbReference type="PANTHER" id="PTHR12558:SF33">
    <property type="entry name" value="BLL7664 PROTEIN"/>
    <property type="match status" value="1"/>
</dbReference>
<dbReference type="SUPFAM" id="SSF48452">
    <property type="entry name" value="TPR-like"/>
    <property type="match status" value="2"/>
</dbReference>
<evidence type="ECO:0000313" key="3">
    <source>
        <dbReference type="Proteomes" id="UP000461585"/>
    </source>
</evidence>
<dbReference type="RefSeq" id="WP_162370394.1">
    <property type="nucleotide sequence ID" value="NZ_JAAEEH010000018.1"/>
</dbReference>
<dbReference type="InterPro" id="IPR011990">
    <property type="entry name" value="TPR-like_helical_dom_sf"/>
</dbReference>
<gene>
    <name evidence="2" type="ORF">GXN74_07905</name>
</gene>